<dbReference type="EMBL" id="JAMZMK010008867">
    <property type="protein sequence ID" value="KAI7738153.1"/>
    <property type="molecule type" value="Genomic_DNA"/>
</dbReference>
<evidence type="ECO:0000313" key="2">
    <source>
        <dbReference type="Proteomes" id="UP001206925"/>
    </source>
</evidence>
<name>A0AAD5CA47_AMBAR</name>
<sequence>MSESSLLPTPFFLHQQVMVVTAHKTGRIPKVLIIAAITTGMLLEYDEYDVSLLYMFDMELM</sequence>
<evidence type="ECO:0000313" key="1">
    <source>
        <dbReference type="EMBL" id="KAI7738153.1"/>
    </source>
</evidence>
<accession>A0AAD5CA47</accession>
<organism evidence="1 2">
    <name type="scientific">Ambrosia artemisiifolia</name>
    <name type="common">Common ragweed</name>
    <dbReference type="NCBI Taxonomy" id="4212"/>
    <lineage>
        <taxon>Eukaryota</taxon>
        <taxon>Viridiplantae</taxon>
        <taxon>Streptophyta</taxon>
        <taxon>Embryophyta</taxon>
        <taxon>Tracheophyta</taxon>
        <taxon>Spermatophyta</taxon>
        <taxon>Magnoliopsida</taxon>
        <taxon>eudicotyledons</taxon>
        <taxon>Gunneridae</taxon>
        <taxon>Pentapetalae</taxon>
        <taxon>asterids</taxon>
        <taxon>campanulids</taxon>
        <taxon>Asterales</taxon>
        <taxon>Asteraceae</taxon>
        <taxon>Asteroideae</taxon>
        <taxon>Heliantheae alliance</taxon>
        <taxon>Heliantheae</taxon>
        <taxon>Ambrosia</taxon>
    </lineage>
</organism>
<keyword evidence="2" id="KW-1185">Reference proteome</keyword>
<dbReference type="Proteomes" id="UP001206925">
    <property type="component" value="Unassembled WGS sequence"/>
</dbReference>
<gene>
    <name evidence="1" type="ORF">M8C21_018933</name>
</gene>
<dbReference type="AlphaFoldDB" id="A0AAD5CA47"/>
<reference evidence="1" key="1">
    <citation type="submission" date="2022-06" db="EMBL/GenBank/DDBJ databases">
        <title>Uncovering the hologenomic basis of an extraordinary plant invasion.</title>
        <authorList>
            <person name="Bieker V.C."/>
            <person name="Martin M.D."/>
            <person name="Gilbert T."/>
            <person name="Hodgins K."/>
            <person name="Battlay P."/>
            <person name="Petersen B."/>
            <person name="Wilson J."/>
        </authorList>
    </citation>
    <scope>NUCLEOTIDE SEQUENCE</scope>
    <source>
        <strain evidence="1">AA19_3_7</strain>
        <tissue evidence="1">Leaf</tissue>
    </source>
</reference>
<proteinExistence type="predicted"/>
<comment type="caution">
    <text evidence="1">The sequence shown here is derived from an EMBL/GenBank/DDBJ whole genome shotgun (WGS) entry which is preliminary data.</text>
</comment>
<protein>
    <submittedName>
        <fullName evidence="1">Uncharacterized protein</fullName>
    </submittedName>
</protein>